<reference evidence="6" key="2">
    <citation type="submission" date="2021-09" db="EMBL/GenBank/DDBJ databases">
        <authorList>
            <person name="Gilroy R."/>
        </authorList>
    </citation>
    <scope>NUCLEOTIDE SEQUENCE</scope>
    <source>
        <strain evidence="6">4100</strain>
    </source>
</reference>
<feature type="binding site" evidence="5">
    <location>
        <position position="14"/>
    </location>
    <ligand>
        <name>a divalent metal cation</name>
        <dbReference type="ChEBI" id="CHEBI:60240"/>
    </ligand>
</feature>
<dbReference type="AlphaFoldDB" id="A0A4Q0U7L0"/>
<organism evidence="6 7">
    <name type="scientific">Candidatus Amulumruptor caecigallinarius</name>
    <dbReference type="NCBI Taxonomy" id="2109911"/>
    <lineage>
        <taxon>Bacteria</taxon>
        <taxon>Pseudomonadati</taxon>
        <taxon>Bacteroidota</taxon>
        <taxon>Bacteroidia</taxon>
        <taxon>Bacteroidales</taxon>
        <taxon>Muribaculaceae</taxon>
        <taxon>Candidatus Amulumruptor</taxon>
    </lineage>
</organism>
<dbReference type="InterPro" id="IPR030048">
    <property type="entry name" value="SurE"/>
</dbReference>
<comment type="subcellular location">
    <subcellularLocation>
        <location evidence="5">Cytoplasm</location>
    </subcellularLocation>
</comment>
<feature type="binding site" evidence="5">
    <location>
        <position position="13"/>
    </location>
    <ligand>
        <name>a divalent metal cation</name>
        <dbReference type="ChEBI" id="CHEBI:60240"/>
    </ligand>
</feature>
<dbReference type="InterPro" id="IPR036523">
    <property type="entry name" value="SurE-like_sf"/>
</dbReference>
<feature type="binding site" evidence="5">
    <location>
        <position position="44"/>
    </location>
    <ligand>
        <name>a divalent metal cation</name>
        <dbReference type="ChEBI" id="CHEBI:60240"/>
    </ligand>
</feature>
<evidence type="ECO:0000313" key="6">
    <source>
        <dbReference type="EMBL" id="HJE39316.1"/>
    </source>
</evidence>
<dbReference type="Gene3D" id="3.40.1210.10">
    <property type="entry name" value="Survival protein SurE-like phosphatase/nucleotidase"/>
    <property type="match status" value="1"/>
</dbReference>
<dbReference type="PANTHER" id="PTHR30457:SF0">
    <property type="entry name" value="PHOSPHATASE, PUTATIVE (AFU_ORTHOLOGUE AFUA_4G01070)-RELATED"/>
    <property type="match status" value="1"/>
</dbReference>
<name>A0A4Q0U7L0_9BACT</name>
<dbReference type="GO" id="GO:0046872">
    <property type="term" value="F:metal ion binding"/>
    <property type="evidence" value="ECO:0007669"/>
    <property type="project" value="UniProtKB-UniRule"/>
</dbReference>
<evidence type="ECO:0000313" key="7">
    <source>
        <dbReference type="Proteomes" id="UP000711407"/>
    </source>
</evidence>
<evidence type="ECO:0000256" key="3">
    <source>
        <dbReference type="ARBA" id="ARBA00022723"/>
    </source>
</evidence>
<gene>
    <name evidence="5 6" type="primary">surE</name>
    <name evidence="6" type="ORF">K8V47_06130</name>
</gene>
<comment type="cofactor">
    <cofactor evidence="5">
        <name>a divalent metal cation</name>
        <dbReference type="ChEBI" id="CHEBI:60240"/>
    </cofactor>
    <text evidence="5">Binds 1 divalent metal cation per subunit.</text>
</comment>
<dbReference type="InterPro" id="IPR002828">
    <property type="entry name" value="SurE-like_Pase/nucleotidase"/>
</dbReference>
<comment type="catalytic activity">
    <reaction evidence="1 5">
        <text>a ribonucleoside 5'-phosphate + H2O = a ribonucleoside + phosphate</text>
        <dbReference type="Rhea" id="RHEA:12484"/>
        <dbReference type="ChEBI" id="CHEBI:15377"/>
        <dbReference type="ChEBI" id="CHEBI:18254"/>
        <dbReference type="ChEBI" id="CHEBI:43474"/>
        <dbReference type="ChEBI" id="CHEBI:58043"/>
        <dbReference type="EC" id="3.1.3.5"/>
    </reaction>
</comment>
<accession>A0A4Q0U7L0</accession>
<reference evidence="6" key="1">
    <citation type="journal article" date="2021" name="PeerJ">
        <title>Extensive microbial diversity within the chicken gut microbiome revealed by metagenomics and culture.</title>
        <authorList>
            <person name="Gilroy R."/>
            <person name="Ravi A."/>
            <person name="Getino M."/>
            <person name="Pursley I."/>
            <person name="Horton D.L."/>
            <person name="Alikhan N.F."/>
            <person name="Baker D."/>
            <person name="Gharbi K."/>
            <person name="Hall N."/>
            <person name="Watson M."/>
            <person name="Adriaenssens E.M."/>
            <person name="Foster-Nyarko E."/>
            <person name="Jarju S."/>
            <person name="Secka A."/>
            <person name="Antonio M."/>
            <person name="Oren A."/>
            <person name="Chaudhuri R.R."/>
            <person name="La Ragione R."/>
            <person name="Hildebrand F."/>
            <person name="Pallen M.J."/>
        </authorList>
    </citation>
    <scope>NUCLEOTIDE SEQUENCE</scope>
    <source>
        <strain evidence="6">4100</strain>
    </source>
</reference>
<dbReference type="GO" id="GO:0008253">
    <property type="term" value="F:5'-nucleotidase activity"/>
    <property type="evidence" value="ECO:0007669"/>
    <property type="project" value="UniProtKB-UniRule"/>
</dbReference>
<keyword evidence="3 5" id="KW-0479">Metal-binding</keyword>
<comment type="caution">
    <text evidence="6">The sequence shown here is derived from an EMBL/GenBank/DDBJ whole genome shotgun (WGS) entry which is preliminary data.</text>
</comment>
<feature type="binding site" evidence="5">
    <location>
        <position position="101"/>
    </location>
    <ligand>
        <name>a divalent metal cation</name>
        <dbReference type="ChEBI" id="CHEBI:60240"/>
    </ligand>
</feature>
<dbReference type="EC" id="3.1.3.5" evidence="5"/>
<dbReference type="PANTHER" id="PTHR30457">
    <property type="entry name" value="5'-NUCLEOTIDASE SURE"/>
    <property type="match status" value="1"/>
</dbReference>
<evidence type="ECO:0000256" key="2">
    <source>
        <dbReference type="ARBA" id="ARBA00011062"/>
    </source>
</evidence>
<dbReference type="HAMAP" id="MF_00060">
    <property type="entry name" value="SurE"/>
    <property type="match status" value="1"/>
</dbReference>
<dbReference type="GO" id="GO:0005737">
    <property type="term" value="C:cytoplasm"/>
    <property type="evidence" value="ECO:0007669"/>
    <property type="project" value="UniProtKB-SubCell"/>
</dbReference>
<proteinExistence type="inferred from homology"/>
<dbReference type="Proteomes" id="UP000711407">
    <property type="component" value="Unassembled WGS sequence"/>
</dbReference>
<evidence type="ECO:0000256" key="4">
    <source>
        <dbReference type="ARBA" id="ARBA00022801"/>
    </source>
</evidence>
<dbReference type="SUPFAM" id="SSF64167">
    <property type="entry name" value="SurE-like"/>
    <property type="match status" value="1"/>
</dbReference>
<keyword evidence="5" id="KW-0547">Nucleotide-binding</keyword>
<sequence>MTHTRPLILVTNDDGVHAPGLHKLIEAARLHGDVIAVAPDLPQSGMSSAITVNSALFVKEHHGYSEGIRVYSVNGKPVDCVKLALRSITPRRPDLVLSGINHGSNAGNSVVYSGTMGAASEGCLARIPSIGFSLTDHSMTADFGPGLPFIDTIIRSVLASGLPDGICLNVNIPARCEPLGIKVVRAARGYWTEEYKEYTSPHGQPFYWLQGDFVNIDEGDSETDEYWLGRQYVTVVPYRPEHNEPRHVLQSLAEMLGV</sequence>
<evidence type="ECO:0000256" key="1">
    <source>
        <dbReference type="ARBA" id="ARBA00000815"/>
    </source>
</evidence>
<comment type="similarity">
    <text evidence="2 5">Belongs to the SurE nucleotidase family.</text>
</comment>
<dbReference type="NCBIfam" id="TIGR00087">
    <property type="entry name" value="surE"/>
    <property type="match status" value="1"/>
</dbReference>
<keyword evidence="5" id="KW-0963">Cytoplasm</keyword>
<dbReference type="GO" id="GO:0000166">
    <property type="term" value="F:nucleotide binding"/>
    <property type="evidence" value="ECO:0007669"/>
    <property type="project" value="UniProtKB-KW"/>
</dbReference>
<keyword evidence="4 5" id="KW-0378">Hydrolase</keyword>
<protein>
    <recommendedName>
        <fullName evidence="5">5'-nucleotidase SurE</fullName>
        <ecNumber evidence="5">3.1.3.5</ecNumber>
    </recommendedName>
    <alternativeName>
        <fullName evidence="5">Nucleoside 5'-monophosphate phosphohydrolase</fullName>
    </alternativeName>
</protein>
<dbReference type="Pfam" id="PF01975">
    <property type="entry name" value="SurE"/>
    <property type="match status" value="1"/>
</dbReference>
<dbReference type="EMBL" id="DYXT01000029">
    <property type="protein sequence ID" value="HJE39316.1"/>
    <property type="molecule type" value="Genomic_DNA"/>
</dbReference>
<comment type="function">
    <text evidence="5">Nucleotidase that shows phosphatase activity on nucleoside 5'-monophosphates.</text>
</comment>
<evidence type="ECO:0000256" key="5">
    <source>
        <dbReference type="HAMAP-Rule" id="MF_00060"/>
    </source>
</evidence>